<sequence>MLTVSLDQIGFLDYCLYLYQESKLSSVIADTMIAGSTEILLQIKQGDKVAFRRLYDAYAPLVFDLAYKLLKDTAVAEEIVQDCFVKIWANREQIRVDQDIWPLIYVVAKRLCYNQLRHARVAQRYLGQVENTVINDVQEKLDLRELEGQLERSIAKLPEQQKTALRLSRMEGYSHQQIAHEMGISPNTVKNHITQALKSLRKTLTQADYNYFVPILLTLSYSFI</sequence>
<protein>
    <submittedName>
        <fullName evidence="7">RNA polymerase sigma-70 factor</fullName>
    </submittedName>
</protein>
<dbReference type="OrthoDB" id="659577at2"/>
<dbReference type="InterPro" id="IPR036388">
    <property type="entry name" value="WH-like_DNA-bd_sf"/>
</dbReference>
<dbReference type="GO" id="GO:0006352">
    <property type="term" value="P:DNA-templated transcription initiation"/>
    <property type="evidence" value="ECO:0007669"/>
    <property type="project" value="InterPro"/>
</dbReference>
<comment type="caution">
    <text evidence="7">The sequence shown here is derived from an EMBL/GenBank/DDBJ whole genome shotgun (WGS) entry which is preliminary data.</text>
</comment>
<dbReference type="InterPro" id="IPR013249">
    <property type="entry name" value="RNA_pol_sigma70_r4_t2"/>
</dbReference>
<evidence type="ECO:0000256" key="3">
    <source>
        <dbReference type="ARBA" id="ARBA00023082"/>
    </source>
</evidence>
<dbReference type="CDD" id="cd06171">
    <property type="entry name" value="Sigma70_r4"/>
    <property type="match status" value="1"/>
</dbReference>
<dbReference type="NCBIfam" id="TIGR02985">
    <property type="entry name" value="Sig70_bacteroi1"/>
    <property type="match status" value="1"/>
</dbReference>
<evidence type="ECO:0000256" key="4">
    <source>
        <dbReference type="ARBA" id="ARBA00023163"/>
    </source>
</evidence>
<dbReference type="AlphaFoldDB" id="A0A4U0P373"/>
<evidence type="ECO:0000256" key="1">
    <source>
        <dbReference type="ARBA" id="ARBA00010641"/>
    </source>
</evidence>
<dbReference type="RefSeq" id="WP_136900704.1">
    <property type="nucleotide sequence ID" value="NZ_SUME01000003.1"/>
</dbReference>
<dbReference type="SUPFAM" id="SSF88946">
    <property type="entry name" value="Sigma2 domain of RNA polymerase sigma factors"/>
    <property type="match status" value="1"/>
</dbReference>
<dbReference type="InterPro" id="IPR039425">
    <property type="entry name" value="RNA_pol_sigma-70-like"/>
</dbReference>
<dbReference type="Gene3D" id="1.10.1740.10">
    <property type="match status" value="1"/>
</dbReference>
<evidence type="ECO:0000259" key="5">
    <source>
        <dbReference type="Pfam" id="PF04542"/>
    </source>
</evidence>
<feature type="domain" description="RNA polymerase sigma factor 70 region 4 type 2" evidence="6">
    <location>
        <begin position="149"/>
        <end position="200"/>
    </location>
</feature>
<dbReference type="EMBL" id="SUME01000003">
    <property type="protein sequence ID" value="TJZ61042.1"/>
    <property type="molecule type" value="Genomic_DNA"/>
</dbReference>
<dbReference type="NCBIfam" id="TIGR02937">
    <property type="entry name" value="sigma70-ECF"/>
    <property type="match status" value="1"/>
</dbReference>
<proteinExistence type="inferred from homology"/>
<gene>
    <name evidence="7" type="ORF">FAZ15_07465</name>
</gene>
<dbReference type="Gene3D" id="1.10.10.10">
    <property type="entry name" value="Winged helix-like DNA-binding domain superfamily/Winged helix DNA-binding domain"/>
    <property type="match status" value="1"/>
</dbReference>
<dbReference type="InterPro" id="IPR013325">
    <property type="entry name" value="RNA_pol_sigma_r2"/>
</dbReference>
<feature type="domain" description="RNA polymerase sigma-70 region 2" evidence="5">
    <location>
        <begin position="54"/>
        <end position="120"/>
    </location>
</feature>
<dbReference type="Proteomes" id="UP000306808">
    <property type="component" value="Unassembled WGS sequence"/>
</dbReference>
<dbReference type="InterPro" id="IPR013324">
    <property type="entry name" value="RNA_pol_sigma_r3/r4-like"/>
</dbReference>
<dbReference type="Pfam" id="PF08281">
    <property type="entry name" value="Sigma70_r4_2"/>
    <property type="match status" value="1"/>
</dbReference>
<reference evidence="7 8" key="1">
    <citation type="submission" date="2019-04" db="EMBL/GenBank/DDBJ databases">
        <title>Sphingobacterium olei sp. nov., isolated from oil-contaminated soil.</title>
        <authorList>
            <person name="Liu B."/>
        </authorList>
    </citation>
    <scope>NUCLEOTIDE SEQUENCE [LARGE SCALE GENOMIC DNA]</scope>
    <source>
        <strain evidence="7 8">HAL-9</strain>
    </source>
</reference>
<keyword evidence="2" id="KW-0805">Transcription regulation</keyword>
<dbReference type="InterPro" id="IPR014284">
    <property type="entry name" value="RNA_pol_sigma-70_dom"/>
</dbReference>
<dbReference type="InterPro" id="IPR007627">
    <property type="entry name" value="RNA_pol_sigma70_r2"/>
</dbReference>
<dbReference type="GO" id="GO:0016987">
    <property type="term" value="F:sigma factor activity"/>
    <property type="evidence" value="ECO:0007669"/>
    <property type="project" value="UniProtKB-KW"/>
</dbReference>
<comment type="similarity">
    <text evidence="1">Belongs to the sigma-70 factor family. ECF subfamily.</text>
</comment>
<dbReference type="Pfam" id="PF04542">
    <property type="entry name" value="Sigma70_r2"/>
    <property type="match status" value="1"/>
</dbReference>
<name>A0A4U0P373_9SPHI</name>
<evidence type="ECO:0000313" key="8">
    <source>
        <dbReference type="Proteomes" id="UP000306808"/>
    </source>
</evidence>
<dbReference type="SUPFAM" id="SSF88659">
    <property type="entry name" value="Sigma3 and sigma4 domains of RNA polymerase sigma factors"/>
    <property type="match status" value="1"/>
</dbReference>
<keyword evidence="8" id="KW-1185">Reference proteome</keyword>
<organism evidence="7 8">
    <name type="scientific">Sphingobacterium olei</name>
    <dbReference type="NCBI Taxonomy" id="2571155"/>
    <lineage>
        <taxon>Bacteria</taxon>
        <taxon>Pseudomonadati</taxon>
        <taxon>Bacteroidota</taxon>
        <taxon>Sphingobacteriia</taxon>
        <taxon>Sphingobacteriales</taxon>
        <taxon>Sphingobacteriaceae</taxon>
        <taxon>Sphingobacterium</taxon>
    </lineage>
</organism>
<dbReference type="PANTHER" id="PTHR43133">
    <property type="entry name" value="RNA POLYMERASE ECF-TYPE SIGMA FACTO"/>
    <property type="match status" value="1"/>
</dbReference>
<keyword evidence="3" id="KW-0731">Sigma factor</keyword>
<dbReference type="InterPro" id="IPR014327">
    <property type="entry name" value="RNA_pol_sigma70_bacteroid"/>
</dbReference>
<keyword evidence="4" id="KW-0804">Transcription</keyword>
<dbReference type="GO" id="GO:0003677">
    <property type="term" value="F:DNA binding"/>
    <property type="evidence" value="ECO:0007669"/>
    <property type="project" value="InterPro"/>
</dbReference>
<evidence type="ECO:0000313" key="7">
    <source>
        <dbReference type="EMBL" id="TJZ61042.1"/>
    </source>
</evidence>
<evidence type="ECO:0000259" key="6">
    <source>
        <dbReference type="Pfam" id="PF08281"/>
    </source>
</evidence>
<accession>A0A4U0P373</accession>
<evidence type="ECO:0000256" key="2">
    <source>
        <dbReference type="ARBA" id="ARBA00023015"/>
    </source>
</evidence>
<dbReference type="PANTHER" id="PTHR43133:SF46">
    <property type="entry name" value="RNA POLYMERASE SIGMA-70 FACTOR ECF SUBFAMILY"/>
    <property type="match status" value="1"/>
</dbReference>